<proteinExistence type="predicted"/>
<evidence type="ECO:0000313" key="3">
    <source>
        <dbReference type="Proteomes" id="UP001266305"/>
    </source>
</evidence>
<dbReference type="EMBL" id="JASSZA010000017">
    <property type="protein sequence ID" value="KAK2090256.1"/>
    <property type="molecule type" value="Genomic_DNA"/>
</dbReference>
<evidence type="ECO:0000256" key="1">
    <source>
        <dbReference type="SAM" id="MobiDB-lite"/>
    </source>
</evidence>
<protein>
    <submittedName>
        <fullName evidence="2">Uncharacterized protein</fullName>
    </submittedName>
</protein>
<reference evidence="2 3" key="1">
    <citation type="submission" date="2023-05" db="EMBL/GenBank/DDBJ databases">
        <title>B98-5 Cell Line De Novo Hybrid Assembly: An Optical Mapping Approach.</title>
        <authorList>
            <person name="Kananen K."/>
            <person name="Auerbach J.A."/>
            <person name="Kautto E."/>
            <person name="Blachly J.S."/>
        </authorList>
    </citation>
    <scope>NUCLEOTIDE SEQUENCE [LARGE SCALE GENOMIC DNA]</scope>
    <source>
        <strain evidence="2">B95-8</strain>
        <tissue evidence="2">Cell line</tissue>
    </source>
</reference>
<feature type="region of interest" description="Disordered" evidence="1">
    <location>
        <begin position="1"/>
        <end position="120"/>
    </location>
</feature>
<accession>A0ABQ9TZL5</accession>
<sequence>MPNPAERPPQAEVLSDEANMAAPHEAPRARVTCQPPPVAPSRWAAAAGPPRPHPARAPDGSRRVGCSHGGCSAPPQLATPGAQNLARTPPPAPRALRTPVVHRTLPPPRTLAGTLGPPPGTCFFQGVL</sequence>
<organism evidence="2 3">
    <name type="scientific">Saguinus oedipus</name>
    <name type="common">Cotton-top tamarin</name>
    <name type="synonym">Oedipomidas oedipus</name>
    <dbReference type="NCBI Taxonomy" id="9490"/>
    <lineage>
        <taxon>Eukaryota</taxon>
        <taxon>Metazoa</taxon>
        <taxon>Chordata</taxon>
        <taxon>Craniata</taxon>
        <taxon>Vertebrata</taxon>
        <taxon>Euteleostomi</taxon>
        <taxon>Mammalia</taxon>
        <taxon>Eutheria</taxon>
        <taxon>Euarchontoglires</taxon>
        <taxon>Primates</taxon>
        <taxon>Haplorrhini</taxon>
        <taxon>Platyrrhini</taxon>
        <taxon>Cebidae</taxon>
        <taxon>Callitrichinae</taxon>
        <taxon>Saguinus</taxon>
    </lineage>
</organism>
<evidence type="ECO:0000313" key="2">
    <source>
        <dbReference type="EMBL" id="KAK2090256.1"/>
    </source>
</evidence>
<gene>
    <name evidence="2" type="ORF">P7K49_031512</name>
</gene>
<dbReference type="Proteomes" id="UP001266305">
    <property type="component" value="Unassembled WGS sequence"/>
</dbReference>
<name>A0ABQ9TZL5_SAGOE</name>
<keyword evidence="3" id="KW-1185">Reference proteome</keyword>
<comment type="caution">
    <text evidence="2">The sequence shown here is derived from an EMBL/GenBank/DDBJ whole genome shotgun (WGS) entry which is preliminary data.</text>
</comment>